<evidence type="ECO:0000313" key="7">
    <source>
        <dbReference type="EMBL" id="MVO79327.1"/>
    </source>
</evidence>
<dbReference type="PANTHER" id="PTHR42978">
    <property type="entry name" value="QUORUM-QUENCHING LACTONASE YTNP-RELATED-RELATED"/>
    <property type="match status" value="1"/>
</dbReference>
<accession>A0A6I4J4P7</accession>
<dbReference type="GO" id="GO:0016787">
    <property type="term" value="F:hydrolase activity"/>
    <property type="evidence" value="ECO:0007669"/>
    <property type="project" value="UniProtKB-KW"/>
</dbReference>
<proteinExistence type="inferred from homology"/>
<dbReference type="Pfam" id="PF00753">
    <property type="entry name" value="Lactamase_B"/>
    <property type="match status" value="1"/>
</dbReference>
<dbReference type="Gene3D" id="3.60.15.10">
    <property type="entry name" value="Ribonuclease Z/Hydroxyacylglutathione hydrolase-like"/>
    <property type="match status" value="1"/>
</dbReference>
<dbReference type="Proteomes" id="UP000441389">
    <property type="component" value="Unassembled WGS sequence"/>
</dbReference>
<dbReference type="GO" id="GO:0046872">
    <property type="term" value="F:metal ion binding"/>
    <property type="evidence" value="ECO:0007669"/>
    <property type="project" value="UniProtKB-KW"/>
</dbReference>
<evidence type="ECO:0000313" key="8">
    <source>
        <dbReference type="Proteomes" id="UP000441389"/>
    </source>
</evidence>
<evidence type="ECO:0000256" key="3">
    <source>
        <dbReference type="ARBA" id="ARBA00022801"/>
    </source>
</evidence>
<dbReference type="SUPFAM" id="SSF56281">
    <property type="entry name" value="Metallo-hydrolase/oxidoreductase"/>
    <property type="match status" value="1"/>
</dbReference>
<dbReference type="InterPro" id="IPR036866">
    <property type="entry name" value="RibonucZ/Hydroxyglut_hydro"/>
</dbReference>
<name>A0A6I4J4P7_9SPHN</name>
<evidence type="ECO:0000256" key="1">
    <source>
        <dbReference type="ARBA" id="ARBA00007749"/>
    </source>
</evidence>
<keyword evidence="4" id="KW-0862">Zinc</keyword>
<dbReference type="InterPro" id="IPR051013">
    <property type="entry name" value="MBL_superfamily_lactonases"/>
</dbReference>
<dbReference type="PANTHER" id="PTHR42978:SF3">
    <property type="entry name" value="BLR3078 PROTEIN"/>
    <property type="match status" value="1"/>
</dbReference>
<dbReference type="InterPro" id="IPR001279">
    <property type="entry name" value="Metallo-B-lactamas"/>
</dbReference>
<reference evidence="7 8" key="1">
    <citation type="submission" date="2019-12" db="EMBL/GenBank/DDBJ databases">
        <authorList>
            <person name="Huq M.A."/>
        </authorList>
    </citation>
    <scope>NUCLEOTIDE SEQUENCE [LARGE SCALE GENOMIC DNA]</scope>
    <source>
        <strain evidence="7 8">MAH-20</strain>
    </source>
</reference>
<feature type="region of interest" description="Disordered" evidence="5">
    <location>
        <begin position="268"/>
        <end position="299"/>
    </location>
</feature>
<comment type="caution">
    <text evidence="7">The sequence shown here is derived from an EMBL/GenBank/DDBJ whole genome shotgun (WGS) entry which is preliminary data.</text>
</comment>
<keyword evidence="8" id="KW-1185">Reference proteome</keyword>
<organism evidence="7 8">
    <name type="scientific">Sphingomonas horti</name>
    <dbReference type="NCBI Taxonomy" id="2682842"/>
    <lineage>
        <taxon>Bacteria</taxon>
        <taxon>Pseudomonadati</taxon>
        <taxon>Pseudomonadota</taxon>
        <taxon>Alphaproteobacteria</taxon>
        <taxon>Sphingomonadales</taxon>
        <taxon>Sphingomonadaceae</taxon>
        <taxon>Sphingomonas</taxon>
    </lineage>
</organism>
<dbReference type="RefSeq" id="WP_157028225.1">
    <property type="nucleotide sequence ID" value="NZ_WQMS01000016.1"/>
</dbReference>
<dbReference type="SMART" id="SM00849">
    <property type="entry name" value="Lactamase_B"/>
    <property type="match status" value="1"/>
</dbReference>
<feature type="domain" description="Metallo-beta-lactamase" evidence="6">
    <location>
        <begin position="31"/>
        <end position="264"/>
    </location>
</feature>
<keyword evidence="2" id="KW-0479">Metal-binding</keyword>
<comment type="similarity">
    <text evidence="1">Belongs to the metallo-beta-lactamase superfamily.</text>
</comment>
<evidence type="ECO:0000259" key="6">
    <source>
        <dbReference type="SMART" id="SM00849"/>
    </source>
</evidence>
<dbReference type="CDD" id="cd07742">
    <property type="entry name" value="metallo-hydrolase-like_MBL-fold"/>
    <property type="match status" value="1"/>
</dbReference>
<evidence type="ECO:0000256" key="4">
    <source>
        <dbReference type="ARBA" id="ARBA00022833"/>
    </source>
</evidence>
<keyword evidence="3 7" id="KW-0378">Hydrolase</keyword>
<dbReference type="EMBL" id="WQMS01000016">
    <property type="protein sequence ID" value="MVO79327.1"/>
    <property type="molecule type" value="Genomic_DNA"/>
</dbReference>
<dbReference type="AlphaFoldDB" id="A0A6I4J4P7"/>
<gene>
    <name evidence="7" type="ORF">GON01_15445</name>
</gene>
<sequence length="299" mass="33683">MRVHYLKCGTDCPLGGALFDGFSKGIFGLIPCAAQLVETNDGLVLIDTGYGVEDVQHPHPRLSLFFHVLLNIRFRMRETALRQIEAMGYSARDVRHIVLTHLDFDHAGGIEDFPQARVHVMEAEREAAEKKRRGFIAKRRYRPAQWDDVRDWRTYAGSGEDWFGFDSVRQLDGLPPEILMVPLGGHTSGHAGIAIQTGGGWVLNAGDAYFYRRELDADRRRCTPGLRFYQTLMDTDRALRFENQQRLRELKRDRGSDVTIFCSHDEKELEAMQGGRSPVRPPPSRARAHISPGAAPAAG</sequence>
<evidence type="ECO:0000256" key="5">
    <source>
        <dbReference type="SAM" id="MobiDB-lite"/>
    </source>
</evidence>
<protein>
    <submittedName>
        <fullName evidence="7">MBL fold metallo-hydrolase</fullName>
    </submittedName>
</protein>
<evidence type="ECO:0000256" key="2">
    <source>
        <dbReference type="ARBA" id="ARBA00022723"/>
    </source>
</evidence>